<dbReference type="Gene3D" id="3.40.50.12760">
    <property type="match status" value="1"/>
</dbReference>
<organism evidence="8 9">
    <name type="scientific">Perkinsus chesapeaki</name>
    <name type="common">Clam parasite</name>
    <name type="synonym">Perkinsus andrewsi</name>
    <dbReference type="NCBI Taxonomy" id="330153"/>
    <lineage>
        <taxon>Eukaryota</taxon>
        <taxon>Sar</taxon>
        <taxon>Alveolata</taxon>
        <taxon>Perkinsozoa</taxon>
        <taxon>Perkinsea</taxon>
        <taxon>Perkinsida</taxon>
        <taxon>Perkinsidae</taxon>
        <taxon>Perkinsus</taxon>
    </lineage>
</organism>
<evidence type="ECO:0000256" key="6">
    <source>
        <dbReference type="ARBA" id="ARBA00049477"/>
    </source>
</evidence>
<dbReference type="Pfam" id="PF14933">
    <property type="entry name" value="CEP19"/>
    <property type="match status" value="1"/>
</dbReference>
<dbReference type="PROSITE" id="PS51614">
    <property type="entry name" value="SAM_MT_ADRIFT"/>
    <property type="match status" value="1"/>
</dbReference>
<dbReference type="InterPro" id="IPR025807">
    <property type="entry name" value="Adrift-typ_MeTrfase"/>
</dbReference>
<dbReference type="GO" id="GO:0005634">
    <property type="term" value="C:nucleus"/>
    <property type="evidence" value="ECO:0007669"/>
    <property type="project" value="TreeGrafter"/>
</dbReference>
<dbReference type="GO" id="GO:0006370">
    <property type="term" value="P:7-methylguanosine mRNA capping"/>
    <property type="evidence" value="ECO:0007669"/>
    <property type="project" value="TreeGrafter"/>
</dbReference>
<feature type="domain" description="Adrift-type SAM-dependent 2'-O-MTase" evidence="7">
    <location>
        <begin position="91"/>
        <end position="309"/>
    </location>
</feature>
<dbReference type="EC" id="2.1.1.296" evidence="1"/>
<evidence type="ECO:0000256" key="2">
    <source>
        <dbReference type="ARBA" id="ARBA00021134"/>
    </source>
</evidence>
<keyword evidence="5" id="KW-0949">S-adenosyl-L-methionine</keyword>
<gene>
    <name evidence="8" type="primary">FTSJD1_2</name>
    <name evidence="8" type="ORF">FOL47_006876</name>
</gene>
<dbReference type="InterPro" id="IPR004821">
    <property type="entry name" value="Cyt_trans-like"/>
</dbReference>
<dbReference type="Pfam" id="PF01467">
    <property type="entry name" value="CTP_transf_like"/>
    <property type="match status" value="1"/>
</dbReference>
<evidence type="ECO:0000259" key="7">
    <source>
        <dbReference type="PROSITE" id="PS51614"/>
    </source>
</evidence>
<keyword evidence="4 8" id="KW-0808">Transferase</keyword>
<dbReference type="Pfam" id="PF01728">
    <property type="entry name" value="FtsJ"/>
    <property type="match status" value="1"/>
</dbReference>
<dbReference type="SUPFAM" id="SSF53335">
    <property type="entry name" value="S-adenosyl-L-methionine-dependent methyltransferases"/>
    <property type="match status" value="1"/>
</dbReference>
<keyword evidence="3 8" id="KW-0489">Methyltransferase</keyword>
<dbReference type="Gene3D" id="3.40.50.620">
    <property type="entry name" value="HUPs"/>
    <property type="match status" value="1"/>
</dbReference>
<dbReference type="InterPro" id="IPR029063">
    <property type="entry name" value="SAM-dependent_MTases_sf"/>
</dbReference>
<evidence type="ECO:0000256" key="5">
    <source>
        <dbReference type="ARBA" id="ARBA00022691"/>
    </source>
</evidence>
<accession>A0A7J6LP01</accession>
<evidence type="ECO:0000256" key="4">
    <source>
        <dbReference type="ARBA" id="ARBA00022679"/>
    </source>
</evidence>
<comment type="caution">
    <text evidence="8">The sequence shown here is derived from an EMBL/GenBank/DDBJ whole genome shotgun (WGS) entry which is preliminary data.</text>
</comment>
<dbReference type="GO" id="GO:0120550">
    <property type="term" value="F:methyltransferase cap2 activity"/>
    <property type="evidence" value="ECO:0007669"/>
    <property type="project" value="UniProtKB-EC"/>
</dbReference>
<proteinExistence type="predicted"/>
<dbReference type="OrthoDB" id="429909at2759"/>
<dbReference type="PANTHER" id="PTHR16121:SF2">
    <property type="entry name" value="CAP-SPECIFIC MRNA (NUCLEOSIDE-2'-O-)-METHYLTRANSFERASE 2"/>
    <property type="match status" value="1"/>
</dbReference>
<reference evidence="8 9" key="1">
    <citation type="submission" date="2020-04" db="EMBL/GenBank/DDBJ databases">
        <title>Perkinsus chesapeaki whole genome sequence.</title>
        <authorList>
            <person name="Bogema D.R."/>
        </authorList>
    </citation>
    <scope>NUCLEOTIDE SEQUENCE [LARGE SCALE GENOMIC DNA]</scope>
    <source>
        <strain evidence="8">ATCC PRA-425</strain>
    </source>
</reference>
<dbReference type="InterPro" id="IPR050851">
    <property type="entry name" value="mRNA_Cap_2O-Ribose_MeTrfase"/>
</dbReference>
<evidence type="ECO:0000256" key="3">
    <source>
        <dbReference type="ARBA" id="ARBA00022603"/>
    </source>
</evidence>
<dbReference type="GO" id="GO:0004483">
    <property type="term" value="F:methyltransferase cap1 activity"/>
    <property type="evidence" value="ECO:0007669"/>
    <property type="project" value="UniProtKB-ARBA"/>
</dbReference>
<dbReference type="InterPro" id="IPR002877">
    <property type="entry name" value="RNA_MeTrfase_FtsJ_dom"/>
</dbReference>
<dbReference type="GO" id="GO:0032259">
    <property type="term" value="P:methylation"/>
    <property type="evidence" value="ECO:0007669"/>
    <property type="project" value="UniProtKB-KW"/>
</dbReference>
<dbReference type="InterPro" id="IPR029412">
    <property type="entry name" value="CEP19"/>
</dbReference>
<dbReference type="InterPro" id="IPR014729">
    <property type="entry name" value="Rossmann-like_a/b/a_fold"/>
</dbReference>
<dbReference type="PANTHER" id="PTHR16121">
    <property type="entry name" value="CAP-SPECIFIC MRNA (NUCLEOSIDE-2'-O-)-METHYLTRANSFERASE 1-RELATED"/>
    <property type="match status" value="1"/>
</dbReference>
<comment type="catalytic activity">
    <reaction evidence="6">
        <text>a 5'-end (N(7)-methyl 5'-triphosphoguanosine)-(2'-O-methyl-ribonucleoside)-(ribonucleotide) in mRNA + S-adenosyl-L-methionine = a 5'-end (N(7)-methyl 5'-triphosphoguanosine)-(2'-O-methyl-ribonucleoside)-(2'-O-methyl-ribonucleotide) in mRNA + S-adenosyl-L-homocysteine + H(+)</text>
        <dbReference type="Rhea" id="RHEA:67024"/>
        <dbReference type="Rhea" id="RHEA-COMP:17169"/>
        <dbReference type="Rhea" id="RHEA-COMP:17170"/>
        <dbReference type="ChEBI" id="CHEBI:15378"/>
        <dbReference type="ChEBI" id="CHEBI:57856"/>
        <dbReference type="ChEBI" id="CHEBI:59789"/>
        <dbReference type="ChEBI" id="CHEBI:167612"/>
        <dbReference type="ChEBI" id="CHEBI:167614"/>
        <dbReference type="EC" id="2.1.1.296"/>
    </reaction>
</comment>
<dbReference type="EMBL" id="JAAPAO010000393">
    <property type="protein sequence ID" value="KAF4661015.1"/>
    <property type="molecule type" value="Genomic_DNA"/>
</dbReference>
<dbReference type="Proteomes" id="UP000591131">
    <property type="component" value="Unassembled WGS sequence"/>
</dbReference>
<evidence type="ECO:0000256" key="1">
    <source>
        <dbReference type="ARBA" id="ARBA00012770"/>
    </source>
</evidence>
<evidence type="ECO:0000313" key="8">
    <source>
        <dbReference type="EMBL" id="KAF4661015.1"/>
    </source>
</evidence>
<keyword evidence="9" id="KW-1185">Reference proteome</keyword>
<dbReference type="SUPFAM" id="SSF52374">
    <property type="entry name" value="Nucleotidylyl transferase"/>
    <property type="match status" value="1"/>
</dbReference>
<dbReference type="AlphaFoldDB" id="A0A7J6LP01"/>
<dbReference type="GO" id="GO:0005737">
    <property type="term" value="C:cytoplasm"/>
    <property type="evidence" value="ECO:0007669"/>
    <property type="project" value="TreeGrafter"/>
</dbReference>
<name>A0A7J6LP01_PERCH</name>
<evidence type="ECO:0000313" key="9">
    <source>
        <dbReference type="Proteomes" id="UP000591131"/>
    </source>
</evidence>
<sequence>MAEPTVEILRLPLPNLPHDSSLLGGLLQAPSQKMGKSSADDAVEKARFRLNKARDEIDTVDISEWRAFSKHHNALDGLTKEIRSRVGVDAPLINNAWAKFYEVLSTFGPSLLGPEEQDSATLRTMHLCECPGGFVAALNVYLSLTRPRADWKWMGASLNPYYEGNDLEQMVDDDALYRRTQDRWWTGPDGSGNILQAGAAQDLWRWYSCRAPEGKCQLVTADGSMDVQYAPNKQESLCLPLIVRELILAIGLLGAGGSCVMKAYSLLDDSTVAALCLAGSMFDKIEIVKPAASKPANSETYWVCLGFRGLAKDDAKWLKGFLGLQDPTRELQLPSCPGKGLGEFIVAAQQAAVSLASRQASAIEGKLARWRDVEDSDPHPYTKRRKTSSSSIAEYVSKLLPDKCDLRSVKPLLSSDTAGRLGGVDSRRVSRGTVTDRVHAHDEDVALVGLRKKLPSGAAFTLTSVDERSTGAPRPTVSPSTEWPELILTTQQISDCPGAYRRMTGFDSHNNRKIPTSSSVVYSPLVWNAKELKDLVRKRLIRFDKFPTIPPRAIGDAVTCSLTLEECRRTTVSELLREHVGIDPDHVSTWDSASHPAPAAGTAHVSVRALRDPTIFVDPFYSQFDPAARKVLLESAIEGIEALAMDHSSVLLLEIGAAPVVAVWVGSVVFRLGEESGKILWSRTLAPASDTSVLRSSSWLVCIGRLTGGRAKSSLRALRDSLAAGDVSTPLAPMTCTLYSTFRQWLGDVNETCLRNQARYWLTSPIEATSRTVALGYLAEQGLKRFTFENAKTTFVGVFFGTFDPIHENHWAVVEHALSNGLVSSVILVANAENNPSKPKASALATRQELLRERVIASDVGDRVSVASGYSRNSQRWADREALAHALVGDMAAKTTDILVPMILCGEDSFMKALKGSTRDKTTRHFIGLADLDTSILVFPRSQNTEPLKAAVEEVPPRIRRKVSVAEDYSDPYPALSSTRIRSAIAAAPEGGVTAQIAIRVPPVRNMTSYGDDESPIRPRRIGLLYTPTPTLVLEFAKLNGKLYHRRMPLPRLDAQSDPEEIVQRLRKRFRDYLPRHLISDEQLLGLVRRLRDGAPRSGKEQQIESEERDLNKLGDDKLQKVKAQMEVTFKQNQVRPDDPEFVYDIEVSFDGGAEGGKVNDWDEWSEAEEVILWLRYS</sequence>
<protein>
    <recommendedName>
        <fullName evidence="2">Cap-specific mRNA (nucleoside-2'-O-)-methyltransferase 2</fullName>
        <ecNumber evidence="1">2.1.1.296</ecNumber>
    </recommendedName>
</protein>